<accession>A0ABP7V5A1</accession>
<dbReference type="RefSeq" id="WP_344941480.1">
    <property type="nucleotide sequence ID" value="NZ_BAAAZG010000002.1"/>
</dbReference>
<sequence>MATITDLTRRYRLQINLGTEAAPDWQTVIGIVEFKPAVEPEIQDDTDYESDGWKGNTKTLQGWKVEVKISHKYDPATKLYHVTHDALEAASEAFGDDSYVQIRYFDRFGKGRGKQGRALVSWEPEGGEASELDQVSITLTGDGPLETIDNPLTVSPLPIVASVTPASGPAAGDELVTITGAYFTGATAVTFDGAAAADFAVISDTKIAAVTPAGTAGPCDVAVTTPNGVGTGTAVYTYT</sequence>
<dbReference type="CDD" id="cd00102">
    <property type="entry name" value="IPT"/>
    <property type="match status" value="1"/>
</dbReference>
<evidence type="ECO:0000259" key="1">
    <source>
        <dbReference type="Pfam" id="PF01833"/>
    </source>
</evidence>
<dbReference type="InterPro" id="IPR002909">
    <property type="entry name" value="IPT_dom"/>
</dbReference>
<dbReference type="InterPro" id="IPR013783">
    <property type="entry name" value="Ig-like_fold"/>
</dbReference>
<keyword evidence="3" id="KW-1185">Reference proteome</keyword>
<dbReference type="Proteomes" id="UP001500683">
    <property type="component" value="Unassembled WGS sequence"/>
</dbReference>
<reference evidence="3" key="1">
    <citation type="journal article" date="2019" name="Int. J. Syst. Evol. Microbiol.">
        <title>The Global Catalogue of Microorganisms (GCM) 10K type strain sequencing project: providing services to taxonomists for standard genome sequencing and annotation.</title>
        <authorList>
            <consortium name="The Broad Institute Genomics Platform"/>
            <consortium name="The Broad Institute Genome Sequencing Center for Infectious Disease"/>
            <person name="Wu L."/>
            <person name="Ma J."/>
        </authorList>
    </citation>
    <scope>NUCLEOTIDE SEQUENCE [LARGE SCALE GENOMIC DNA]</scope>
    <source>
        <strain evidence="3">JCM 16702</strain>
    </source>
</reference>
<comment type="caution">
    <text evidence="2">The sequence shown here is derived from an EMBL/GenBank/DDBJ whole genome shotgun (WGS) entry which is preliminary data.</text>
</comment>
<dbReference type="EMBL" id="BAAAZG010000002">
    <property type="protein sequence ID" value="GAA4059834.1"/>
    <property type="molecule type" value="Genomic_DNA"/>
</dbReference>
<proteinExistence type="predicted"/>
<dbReference type="InterPro" id="IPR014756">
    <property type="entry name" value="Ig_E-set"/>
</dbReference>
<protein>
    <recommendedName>
        <fullName evidence="1">IPT/TIG domain-containing protein</fullName>
    </recommendedName>
</protein>
<name>A0ABP7V5A1_9ACTN</name>
<organism evidence="2 3">
    <name type="scientific">Actinomadura miaoliensis</name>
    <dbReference type="NCBI Taxonomy" id="430685"/>
    <lineage>
        <taxon>Bacteria</taxon>
        <taxon>Bacillati</taxon>
        <taxon>Actinomycetota</taxon>
        <taxon>Actinomycetes</taxon>
        <taxon>Streptosporangiales</taxon>
        <taxon>Thermomonosporaceae</taxon>
        <taxon>Actinomadura</taxon>
    </lineage>
</organism>
<dbReference type="Pfam" id="PF01833">
    <property type="entry name" value="TIG"/>
    <property type="match status" value="1"/>
</dbReference>
<gene>
    <name evidence="2" type="ORF">GCM10022214_10520</name>
</gene>
<evidence type="ECO:0000313" key="3">
    <source>
        <dbReference type="Proteomes" id="UP001500683"/>
    </source>
</evidence>
<evidence type="ECO:0000313" key="2">
    <source>
        <dbReference type="EMBL" id="GAA4059834.1"/>
    </source>
</evidence>
<dbReference type="NCBIfam" id="NF047353">
    <property type="entry name" value="tube_lmo2291"/>
    <property type="match status" value="1"/>
</dbReference>
<dbReference type="Gene3D" id="2.60.40.10">
    <property type="entry name" value="Immunoglobulins"/>
    <property type="match status" value="1"/>
</dbReference>
<dbReference type="SUPFAM" id="SSF81296">
    <property type="entry name" value="E set domains"/>
    <property type="match status" value="1"/>
</dbReference>
<feature type="domain" description="IPT/TIG" evidence="1">
    <location>
        <begin position="158"/>
        <end position="238"/>
    </location>
</feature>